<keyword evidence="8" id="KW-0862">Zinc</keyword>
<evidence type="ECO:0000256" key="3">
    <source>
        <dbReference type="ARBA" id="ARBA00022679"/>
    </source>
</evidence>
<dbReference type="SUPFAM" id="SSF57850">
    <property type="entry name" value="RING/U-box"/>
    <property type="match status" value="1"/>
</dbReference>
<dbReference type="PANTHER" id="PTHR45768">
    <property type="entry name" value="E3 UBIQUITIN-PROTEIN LIGASE RNF13-LIKE"/>
    <property type="match status" value="1"/>
</dbReference>
<dbReference type="Pfam" id="PF13639">
    <property type="entry name" value="zf-RING_2"/>
    <property type="match status" value="1"/>
</dbReference>
<feature type="compositionally biased region" description="Pro residues" evidence="13">
    <location>
        <begin position="271"/>
        <end position="283"/>
    </location>
</feature>
<dbReference type="InterPro" id="IPR013083">
    <property type="entry name" value="Znf_RING/FYVE/PHD"/>
</dbReference>
<keyword evidence="7" id="KW-0833">Ubl conjugation pathway</keyword>
<keyword evidence="6 12" id="KW-0863">Zinc-finger</keyword>
<dbReference type="GO" id="GO:0016740">
    <property type="term" value="F:transferase activity"/>
    <property type="evidence" value="ECO:0007669"/>
    <property type="project" value="UniProtKB-KW"/>
</dbReference>
<dbReference type="InterPro" id="IPR001841">
    <property type="entry name" value="Znf_RING"/>
</dbReference>
<organism evidence="16 17">
    <name type="scientific">Nelumbo nucifera</name>
    <name type="common">Sacred lotus</name>
    <dbReference type="NCBI Taxonomy" id="4432"/>
    <lineage>
        <taxon>Eukaryota</taxon>
        <taxon>Viridiplantae</taxon>
        <taxon>Streptophyta</taxon>
        <taxon>Embryophyta</taxon>
        <taxon>Tracheophyta</taxon>
        <taxon>Spermatophyta</taxon>
        <taxon>Magnoliopsida</taxon>
        <taxon>Proteales</taxon>
        <taxon>Nelumbonaceae</taxon>
        <taxon>Nelumbo</taxon>
    </lineage>
</organism>
<keyword evidence="5" id="KW-0479">Metal-binding</keyword>
<dbReference type="Proteomes" id="UP000607653">
    <property type="component" value="Unassembled WGS sequence"/>
</dbReference>
<evidence type="ECO:0000256" key="4">
    <source>
        <dbReference type="ARBA" id="ARBA00022692"/>
    </source>
</evidence>
<feature type="region of interest" description="Disordered" evidence="13">
    <location>
        <begin position="202"/>
        <end position="221"/>
    </location>
</feature>
<keyword evidence="9 14" id="KW-1133">Transmembrane helix</keyword>
<keyword evidence="10 14" id="KW-0472">Membrane</keyword>
<comment type="subcellular location">
    <subcellularLocation>
        <location evidence="1">Membrane</location>
        <topology evidence="1">Single-pass membrane protein</topology>
    </subcellularLocation>
</comment>
<keyword evidence="4 14" id="KW-0812">Transmembrane</keyword>
<dbReference type="PANTHER" id="PTHR45768:SF16">
    <property type="entry name" value="E3 UBIQUITIN-PROTEIN LIGASE ATL4"/>
    <property type="match status" value="1"/>
</dbReference>
<dbReference type="AlphaFoldDB" id="A0A822ZXM7"/>
<feature type="transmembrane region" description="Helical" evidence="14">
    <location>
        <begin position="49"/>
        <end position="70"/>
    </location>
</feature>
<evidence type="ECO:0000259" key="15">
    <source>
        <dbReference type="PROSITE" id="PS50089"/>
    </source>
</evidence>
<evidence type="ECO:0000256" key="2">
    <source>
        <dbReference type="ARBA" id="ARBA00004906"/>
    </source>
</evidence>
<comment type="pathway">
    <text evidence="2">Protein modification; protein ubiquitination.</text>
</comment>
<dbReference type="EMBL" id="DUZY01000008">
    <property type="protein sequence ID" value="DAD47596.1"/>
    <property type="molecule type" value="Genomic_DNA"/>
</dbReference>
<evidence type="ECO:0000256" key="9">
    <source>
        <dbReference type="ARBA" id="ARBA00022989"/>
    </source>
</evidence>
<dbReference type="CDD" id="cd16461">
    <property type="entry name" value="RING-H2_EL5-like"/>
    <property type="match status" value="1"/>
</dbReference>
<evidence type="ECO:0000256" key="6">
    <source>
        <dbReference type="ARBA" id="ARBA00022771"/>
    </source>
</evidence>
<feature type="region of interest" description="Disordered" evidence="13">
    <location>
        <begin position="248"/>
        <end position="286"/>
    </location>
</feature>
<evidence type="ECO:0000256" key="11">
    <source>
        <dbReference type="ARBA" id="ARBA00024209"/>
    </source>
</evidence>
<evidence type="ECO:0000256" key="14">
    <source>
        <dbReference type="SAM" id="Phobius"/>
    </source>
</evidence>
<evidence type="ECO:0000256" key="12">
    <source>
        <dbReference type="PROSITE-ProRule" id="PRU00175"/>
    </source>
</evidence>
<feature type="compositionally biased region" description="Pro residues" evidence="13">
    <location>
        <begin position="9"/>
        <end position="19"/>
    </location>
</feature>
<accession>A0A822ZXM7</accession>
<evidence type="ECO:0000256" key="8">
    <source>
        <dbReference type="ARBA" id="ARBA00022833"/>
    </source>
</evidence>
<keyword evidence="3" id="KW-0808">Transferase</keyword>
<dbReference type="SMART" id="SM00184">
    <property type="entry name" value="RING"/>
    <property type="match status" value="1"/>
</dbReference>
<name>A0A822ZXM7_NELNU</name>
<evidence type="ECO:0000313" key="17">
    <source>
        <dbReference type="Proteomes" id="UP000607653"/>
    </source>
</evidence>
<feature type="region of interest" description="Disordered" evidence="13">
    <location>
        <begin position="1"/>
        <end position="25"/>
    </location>
</feature>
<comment type="caution">
    <text evidence="16">The sequence shown here is derived from an EMBL/GenBank/DDBJ whole genome shotgun (WGS) entry which is preliminary data.</text>
</comment>
<reference evidence="16 17" key="1">
    <citation type="journal article" date="2020" name="Mol. Biol. Evol.">
        <title>Distinct Expression and Methylation Patterns for Genes with Different Fates following a Single Whole-Genome Duplication in Flowering Plants.</title>
        <authorList>
            <person name="Shi T."/>
            <person name="Rahmani R.S."/>
            <person name="Gugger P.F."/>
            <person name="Wang M."/>
            <person name="Li H."/>
            <person name="Zhang Y."/>
            <person name="Li Z."/>
            <person name="Wang Q."/>
            <person name="Van de Peer Y."/>
            <person name="Marchal K."/>
            <person name="Chen J."/>
        </authorList>
    </citation>
    <scope>NUCLEOTIDE SEQUENCE [LARGE SCALE GENOMIC DNA]</scope>
    <source>
        <tissue evidence="16">Leaf</tissue>
    </source>
</reference>
<dbReference type="Gene3D" id="3.30.40.10">
    <property type="entry name" value="Zinc/RING finger domain, C3HC4 (zinc finger)"/>
    <property type="match status" value="1"/>
</dbReference>
<evidence type="ECO:0000256" key="5">
    <source>
        <dbReference type="ARBA" id="ARBA00022723"/>
    </source>
</evidence>
<evidence type="ECO:0000313" key="16">
    <source>
        <dbReference type="EMBL" id="DAD47596.1"/>
    </source>
</evidence>
<feature type="domain" description="RING-type" evidence="15">
    <location>
        <begin position="131"/>
        <end position="173"/>
    </location>
</feature>
<dbReference type="PROSITE" id="PS50089">
    <property type="entry name" value="ZF_RING_2"/>
    <property type="match status" value="1"/>
</dbReference>
<dbReference type="GO" id="GO:0016020">
    <property type="term" value="C:membrane"/>
    <property type="evidence" value="ECO:0007669"/>
    <property type="project" value="UniProtKB-SubCell"/>
</dbReference>
<evidence type="ECO:0000256" key="1">
    <source>
        <dbReference type="ARBA" id="ARBA00004167"/>
    </source>
</evidence>
<protein>
    <recommendedName>
        <fullName evidence="15">RING-type domain-containing protein</fullName>
    </recommendedName>
</protein>
<evidence type="ECO:0000256" key="13">
    <source>
        <dbReference type="SAM" id="MobiDB-lite"/>
    </source>
</evidence>
<comment type="similarity">
    <text evidence="11">Belongs to the RING-type zinc finger family. ATL subfamily.</text>
</comment>
<evidence type="ECO:0000256" key="10">
    <source>
        <dbReference type="ARBA" id="ARBA00023136"/>
    </source>
</evidence>
<evidence type="ECO:0000256" key="7">
    <source>
        <dbReference type="ARBA" id="ARBA00022786"/>
    </source>
</evidence>
<keyword evidence="17" id="KW-1185">Reference proteome</keyword>
<dbReference type="GO" id="GO:0008270">
    <property type="term" value="F:zinc ion binding"/>
    <property type="evidence" value="ECO:0007669"/>
    <property type="project" value="UniProtKB-KW"/>
</dbReference>
<proteinExistence type="inferred from homology"/>
<gene>
    <name evidence="16" type="ORF">HUJ06_017533</name>
</gene>
<sequence>MARRLDLLVPPPPPPPPLQNNPGGAVAETFRDARSHGGDSSSSNVNPSVLIISLIITFVFFASVSIHLLLRFCRRASSSDEDVVASAEPHPVPRVSSRQVLPEYQSLIDSLPLFTFDSVTGVRSSSLAAECAVCLSKFEPHDLLRCLPLCLHAFHSQCIDKWLSSNQTCPICRSAIHVSESELLSKLSSLSTGGDSFRIEIGSVSRRRSPTGPPNESRRSYSMGSFDYVVEQECEVVVSPTHRRGASECILSGKEKDGGGGGRDGTAAAAPAPPPSTPAPEPPGSEVAAEVASGRTWLKDYVDRLASSASSSFSSRTLSFRLSGRFFTGSSRRSEVFTGSSRRSDGGAAVFGGGSWDLEGNRVGEEITNFFRWLSGGVKLEPEARSLEVRANRQEGKDNKVHRKCPRV</sequence>